<dbReference type="EMBL" id="QREG01000019">
    <property type="protein sequence ID" value="RED94928.1"/>
    <property type="molecule type" value="Genomic_DNA"/>
</dbReference>
<sequence>MMCCSQRPEIGTIEYALSISDGNKGEILKFLNYSEDTLFQESAHYLVANMPGKGSLAGLEGYQPAWDSLYYYRTVGNDGSKAIRKFNETISFLRNSGYVTESFNYDLNSVSADFLINNTKQALSSWSRIPEKYRLNFEDFCEYVLPYRVNDEEIVGDHRSYLNNKFEWVYDRLENSVGIEEVVAEVLDSIKIRKNSPVPNKYPVTFNPTQFEILSIGRCTDMVTYAIWVFRSLGIGASADYTPQWGDHATLGHEWLVVHFPDSILIRDVDGNKDLLEEYQKVSFSKIYRKTYELNQFGLAMKLPIRRINKQYVPTYSASLEIISDYNLSENGDFSLCVFNSREVWRKVDFATIENGNISVSGIHPYCVYIVLDESQNPVTHPFEILANDSIHYYKPEGFIPHAEITRKYPIYRTAHRAFHENFTLKWNGASLIGWNHESDSVPMITFSNIYNSQPKHIKIKNNKAFRYYNIRPSESGRHFLAELRLFSKGQEVRPKITRVLSDLNDWAKQSDNLYDADPLTFVGGPNFSLVMDLGKKIPVDEIYFHIRNDDNNIRIGDSYELSVWKGSWERILVFEGTDTIINVKRIPKNGIYWLKNLTRGSEEQLFSFDEFGNQYWPQLRGQDCPINCACPGKDSLVCW</sequence>
<name>A0A3D9L110_MARFU</name>
<gene>
    <name evidence="1" type="ORF">C7460_11940</name>
</gene>
<protein>
    <recommendedName>
        <fullName evidence="3">Transglutaminase superfamily protein</fullName>
    </recommendedName>
</protein>
<dbReference type="PANTHER" id="PTHR35532:SF5">
    <property type="entry name" value="CARBOHYDRATE-BINDING DOMAIN-CONTAINING PROTEIN"/>
    <property type="match status" value="1"/>
</dbReference>
<evidence type="ECO:0008006" key="3">
    <source>
        <dbReference type="Google" id="ProtNLM"/>
    </source>
</evidence>
<dbReference type="AlphaFoldDB" id="A0A3D9L110"/>
<keyword evidence="2" id="KW-1185">Reference proteome</keyword>
<dbReference type="PANTHER" id="PTHR35532">
    <property type="entry name" value="SIMILAR TO POLYHYDROXYALKANOATE DEPOLYMERASE"/>
    <property type="match status" value="1"/>
</dbReference>
<evidence type="ECO:0000313" key="1">
    <source>
        <dbReference type="EMBL" id="RED94928.1"/>
    </source>
</evidence>
<proteinExistence type="predicted"/>
<dbReference type="Proteomes" id="UP000256779">
    <property type="component" value="Unassembled WGS sequence"/>
</dbReference>
<evidence type="ECO:0000313" key="2">
    <source>
        <dbReference type="Proteomes" id="UP000256779"/>
    </source>
</evidence>
<organism evidence="1 2">
    <name type="scientific">Marinoscillum furvescens DSM 4134</name>
    <dbReference type="NCBI Taxonomy" id="1122208"/>
    <lineage>
        <taxon>Bacteria</taxon>
        <taxon>Pseudomonadati</taxon>
        <taxon>Bacteroidota</taxon>
        <taxon>Cytophagia</taxon>
        <taxon>Cytophagales</taxon>
        <taxon>Reichenbachiellaceae</taxon>
        <taxon>Marinoscillum</taxon>
    </lineage>
</organism>
<reference evidence="1 2" key="1">
    <citation type="submission" date="2018-07" db="EMBL/GenBank/DDBJ databases">
        <title>Genomic Encyclopedia of Type Strains, Phase IV (KMG-IV): sequencing the most valuable type-strain genomes for metagenomic binning, comparative biology and taxonomic classification.</title>
        <authorList>
            <person name="Goeker M."/>
        </authorList>
    </citation>
    <scope>NUCLEOTIDE SEQUENCE [LARGE SCALE GENOMIC DNA]</scope>
    <source>
        <strain evidence="1 2">DSM 4134</strain>
    </source>
</reference>
<accession>A0A3D9L110</accession>
<comment type="caution">
    <text evidence="1">The sequence shown here is derived from an EMBL/GenBank/DDBJ whole genome shotgun (WGS) entry which is preliminary data.</text>
</comment>